<dbReference type="AlphaFoldDB" id="A0A1D7QCF1"/>
<name>A0A1D7QCF1_9SPHI</name>
<evidence type="ECO:0000259" key="4">
    <source>
        <dbReference type="PROSITE" id="PS01124"/>
    </source>
</evidence>
<dbReference type="Proteomes" id="UP000094313">
    <property type="component" value="Chromosome"/>
</dbReference>
<keyword evidence="2" id="KW-0238">DNA-binding</keyword>
<dbReference type="SUPFAM" id="SSF51215">
    <property type="entry name" value="Regulatory protein AraC"/>
    <property type="match status" value="1"/>
</dbReference>
<proteinExistence type="predicted"/>
<dbReference type="InterPro" id="IPR037923">
    <property type="entry name" value="HTH-like"/>
</dbReference>
<dbReference type="PANTHER" id="PTHR46796">
    <property type="entry name" value="HTH-TYPE TRANSCRIPTIONAL ACTIVATOR RHAS-RELATED"/>
    <property type="match status" value="1"/>
</dbReference>
<dbReference type="InterPro" id="IPR050204">
    <property type="entry name" value="AraC_XylS_family_regulators"/>
</dbReference>
<dbReference type="InterPro" id="IPR009057">
    <property type="entry name" value="Homeodomain-like_sf"/>
</dbReference>
<dbReference type="Pfam" id="PF12833">
    <property type="entry name" value="HTH_18"/>
    <property type="match status" value="1"/>
</dbReference>
<dbReference type="SMART" id="SM00342">
    <property type="entry name" value="HTH_ARAC"/>
    <property type="match status" value="1"/>
</dbReference>
<evidence type="ECO:0000256" key="3">
    <source>
        <dbReference type="ARBA" id="ARBA00023163"/>
    </source>
</evidence>
<accession>A0A1D7QCF1</accession>
<reference evidence="5 6" key="1">
    <citation type="submission" date="2016-08" db="EMBL/GenBank/DDBJ databases">
        <authorList>
            <person name="Seilhamer J.J."/>
        </authorList>
    </citation>
    <scope>NUCLEOTIDE SEQUENCE [LARGE SCALE GENOMIC DNA]</scope>
    <source>
        <strain evidence="5 6">DX4</strain>
    </source>
</reference>
<gene>
    <name evidence="5" type="ORF">BFS30_03920</name>
</gene>
<evidence type="ECO:0000256" key="2">
    <source>
        <dbReference type="ARBA" id="ARBA00023125"/>
    </source>
</evidence>
<protein>
    <recommendedName>
        <fullName evidence="4">HTH araC/xylS-type domain-containing protein</fullName>
    </recommendedName>
</protein>
<dbReference type="InterPro" id="IPR018060">
    <property type="entry name" value="HTH_AraC"/>
</dbReference>
<dbReference type="EMBL" id="CP017141">
    <property type="protein sequence ID" value="AOM76376.1"/>
    <property type="molecule type" value="Genomic_DNA"/>
</dbReference>
<keyword evidence="3" id="KW-0804">Transcription</keyword>
<dbReference type="OrthoDB" id="642439at2"/>
<feature type="domain" description="HTH araC/xylS-type" evidence="4">
    <location>
        <begin position="204"/>
        <end position="302"/>
    </location>
</feature>
<evidence type="ECO:0000256" key="1">
    <source>
        <dbReference type="ARBA" id="ARBA00023015"/>
    </source>
</evidence>
<dbReference type="GO" id="GO:0003700">
    <property type="term" value="F:DNA-binding transcription factor activity"/>
    <property type="evidence" value="ECO:0007669"/>
    <property type="project" value="InterPro"/>
</dbReference>
<dbReference type="KEGG" id="psty:BFS30_03920"/>
<sequence length="303" mass="34841">MYFTRLPDHTQPGFDEALHFSRFKKHNIIFNAESSSSNCDDHVGCLSFKTVLSGEEWYGINGHRLAIRPGQFLILNDDQHYSCTSDNGEKLKILSVFFKKEFASDVFRHAISKEEFLLDEPVAGSPETLEFFQTLNHITPELQLQLSGLLATLDQQGYNETMMDEHLVFLLFQLIRTYKSESQRAGQVSALKSSTRAEIYRRLCMAKDILHSTYMESPDLNTISSLSCLSVPQLVRQFKAVFQVTPHQYLIRIRLKHAADLLKFTNKPIHEITWRCGFENVSAFSRAFKSGHGIQPLNFRKLR</sequence>
<dbReference type="PROSITE" id="PS01124">
    <property type="entry name" value="HTH_ARAC_FAMILY_2"/>
    <property type="match status" value="1"/>
</dbReference>
<dbReference type="RefSeq" id="WP_069378072.1">
    <property type="nucleotide sequence ID" value="NZ_CP017141.1"/>
</dbReference>
<evidence type="ECO:0000313" key="6">
    <source>
        <dbReference type="Proteomes" id="UP000094313"/>
    </source>
</evidence>
<evidence type="ECO:0000313" key="5">
    <source>
        <dbReference type="EMBL" id="AOM76376.1"/>
    </source>
</evidence>
<dbReference type="GO" id="GO:0043565">
    <property type="term" value="F:sequence-specific DNA binding"/>
    <property type="evidence" value="ECO:0007669"/>
    <property type="project" value="InterPro"/>
</dbReference>
<keyword evidence="1" id="KW-0805">Transcription regulation</keyword>
<dbReference type="Gene3D" id="1.10.10.60">
    <property type="entry name" value="Homeodomain-like"/>
    <property type="match status" value="2"/>
</dbReference>
<keyword evidence="6" id="KW-1185">Reference proteome</keyword>
<dbReference type="SUPFAM" id="SSF46689">
    <property type="entry name" value="Homeodomain-like"/>
    <property type="match status" value="2"/>
</dbReference>
<organism evidence="5 6">
    <name type="scientific">Pedobacter steynii</name>
    <dbReference type="NCBI Taxonomy" id="430522"/>
    <lineage>
        <taxon>Bacteria</taxon>
        <taxon>Pseudomonadati</taxon>
        <taxon>Bacteroidota</taxon>
        <taxon>Sphingobacteriia</taxon>
        <taxon>Sphingobacteriales</taxon>
        <taxon>Sphingobacteriaceae</taxon>
        <taxon>Pedobacter</taxon>
    </lineage>
</organism>